<accession>A0ABD3R1T8</accession>
<proteinExistence type="predicted"/>
<dbReference type="AlphaFoldDB" id="A0ABD3R1T8"/>
<name>A0ABD3R1T8_9LAMI</name>
<gene>
    <name evidence="1" type="ORF">ACJIZ3_000544</name>
</gene>
<keyword evidence="2" id="KW-1185">Reference proteome</keyword>
<dbReference type="Proteomes" id="UP001634393">
    <property type="component" value="Unassembled WGS sequence"/>
</dbReference>
<organism evidence="1 2">
    <name type="scientific">Penstemon smallii</name>
    <dbReference type="NCBI Taxonomy" id="265156"/>
    <lineage>
        <taxon>Eukaryota</taxon>
        <taxon>Viridiplantae</taxon>
        <taxon>Streptophyta</taxon>
        <taxon>Embryophyta</taxon>
        <taxon>Tracheophyta</taxon>
        <taxon>Spermatophyta</taxon>
        <taxon>Magnoliopsida</taxon>
        <taxon>eudicotyledons</taxon>
        <taxon>Gunneridae</taxon>
        <taxon>Pentapetalae</taxon>
        <taxon>asterids</taxon>
        <taxon>lamiids</taxon>
        <taxon>Lamiales</taxon>
        <taxon>Plantaginaceae</taxon>
        <taxon>Cheloneae</taxon>
        <taxon>Penstemon</taxon>
    </lineage>
</organism>
<comment type="caution">
    <text evidence="1">The sequence shown here is derived from an EMBL/GenBank/DDBJ whole genome shotgun (WGS) entry which is preliminary data.</text>
</comment>
<dbReference type="EMBL" id="JBJXBP010000728">
    <property type="protein sequence ID" value="KAL3806682.1"/>
    <property type="molecule type" value="Genomic_DNA"/>
</dbReference>
<reference evidence="1 2" key="1">
    <citation type="submission" date="2024-12" db="EMBL/GenBank/DDBJ databases">
        <title>The unique morphological basis and parallel evolutionary history of personate flowers in Penstemon.</title>
        <authorList>
            <person name="Depatie T.H."/>
            <person name="Wessinger C.A."/>
        </authorList>
    </citation>
    <scope>NUCLEOTIDE SEQUENCE [LARGE SCALE GENOMIC DNA]</scope>
    <source>
        <strain evidence="1">WTNN_2</strain>
        <tissue evidence="1">Leaf</tissue>
    </source>
</reference>
<sequence length="108" mass="12257">MTNSYNIDGLINVPTTQPVTCFWNHIFIALQIALSPSSYLDFEAYRSSMISLFVIEWVSSEYLLFENPSHVGSEYFGERTWGGDDIGSCDLVHRTHNLLKSKKGYAIT</sequence>
<evidence type="ECO:0000313" key="1">
    <source>
        <dbReference type="EMBL" id="KAL3806682.1"/>
    </source>
</evidence>
<protein>
    <submittedName>
        <fullName evidence="1">Uncharacterized protein</fullName>
    </submittedName>
</protein>
<evidence type="ECO:0000313" key="2">
    <source>
        <dbReference type="Proteomes" id="UP001634393"/>
    </source>
</evidence>